<evidence type="ECO:0000259" key="1">
    <source>
        <dbReference type="Pfam" id="PF00849"/>
    </source>
</evidence>
<evidence type="ECO:0000313" key="2">
    <source>
        <dbReference type="EMBL" id="OWR34399.1"/>
    </source>
</evidence>
<dbReference type="InterPro" id="IPR006224">
    <property type="entry name" value="PsdUridine_synth_RluA-like_CS"/>
</dbReference>
<organism evidence="2 3">
    <name type="scientific">Stenotrophomonas pavanii</name>
    <dbReference type="NCBI Taxonomy" id="487698"/>
    <lineage>
        <taxon>Bacteria</taxon>
        <taxon>Pseudomonadati</taxon>
        <taxon>Pseudomonadota</taxon>
        <taxon>Gammaproteobacteria</taxon>
        <taxon>Lysobacterales</taxon>
        <taxon>Lysobacteraceae</taxon>
        <taxon>Stenotrophomonas</taxon>
    </lineage>
</organism>
<dbReference type="GO" id="GO:0000455">
    <property type="term" value="P:enzyme-directed rRNA pseudouridine synthesis"/>
    <property type="evidence" value="ECO:0007669"/>
    <property type="project" value="TreeGrafter"/>
</dbReference>
<sequence length="292" mass="32881">MCLPSRLQLPPGPWAILLEGLCARFPRITRAQWQDRFARGRVLDAQGRVLAPDTPWKVGLEIQYFREVADEPSIPFAETIVHLDAHLLVADKPHFLPVTPAGAHVRETLLARLVARTGNTDLVPLHRLDRLTAGLVLFSTQRASRDAYQRLFRERRIEKAYEALAPALPGVAFPLRRDSRLVPGEPFFRMAEGHGEPNARSRIELIEADGPIWRYRLLPETGRKHQLRVHMAMLGAPIVGDDLYPQLRRRPADAAEAPLQLLAQGLAFDDPLDGARRVFSSERRLRLPPEGG</sequence>
<dbReference type="InterPro" id="IPR020103">
    <property type="entry name" value="PsdUridine_synth_cat_dom_sf"/>
</dbReference>
<dbReference type="GO" id="GO:0009982">
    <property type="term" value="F:pseudouridine synthase activity"/>
    <property type="evidence" value="ECO:0007669"/>
    <property type="project" value="InterPro"/>
</dbReference>
<feature type="domain" description="Pseudouridine synthase RsuA/RluA-like" evidence="1">
    <location>
        <begin position="86"/>
        <end position="232"/>
    </location>
</feature>
<reference evidence="2 3" key="1">
    <citation type="submission" date="2017-06" db="EMBL/GenBank/DDBJ databases">
        <authorList>
            <person name="Kim H.J."/>
            <person name="Triplett B.A."/>
        </authorList>
    </citation>
    <scope>NUCLEOTIDE SEQUENCE [LARGE SCALE GENOMIC DNA]</scope>
    <source>
        <strain evidence="2 3">S18795</strain>
    </source>
</reference>
<dbReference type="EMBL" id="NIXP01000034">
    <property type="protein sequence ID" value="OWR34399.1"/>
    <property type="molecule type" value="Genomic_DNA"/>
</dbReference>
<proteinExistence type="predicted"/>
<dbReference type="Proteomes" id="UP000197904">
    <property type="component" value="Unassembled WGS sequence"/>
</dbReference>
<comment type="caution">
    <text evidence="2">The sequence shown here is derived from an EMBL/GenBank/DDBJ whole genome shotgun (WGS) entry which is preliminary data.</text>
</comment>
<dbReference type="GO" id="GO:0140098">
    <property type="term" value="F:catalytic activity, acting on RNA"/>
    <property type="evidence" value="ECO:0007669"/>
    <property type="project" value="UniProtKB-ARBA"/>
</dbReference>
<name>A0A246L0I4_9GAMM</name>
<dbReference type="PANTHER" id="PTHR21600:SF84">
    <property type="entry name" value="PSEUDOURIDINE SYNTHASE RSUA_RLUA-LIKE DOMAIN-CONTAINING PROTEIN"/>
    <property type="match status" value="1"/>
</dbReference>
<dbReference type="InterPro" id="IPR050188">
    <property type="entry name" value="RluA_PseudoU_synthase"/>
</dbReference>
<evidence type="ECO:0000313" key="3">
    <source>
        <dbReference type="Proteomes" id="UP000197904"/>
    </source>
</evidence>
<dbReference type="PROSITE" id="PS01129">
    <property type="entry name" value="PSI_RLU"/>
    <property type="match status" value="1"/>
</dbReference>
<protein>
    <submittedName>
        <fullName evidence="2">Pseudouridine synthase</fullName>
    </submittedName>
</protein>
<dbReference type="Gene3D" id="3.30.2350.10">
    <property type="entry name" value="Pseudouridine synthase"/>
    <property type="match status" value="1"/>
</dbReference>
<dbReference type="AlphaFoldDB" id="A0A246L0I4"/>
<dbReference type="InterPro" id="IPR006145">
    <property type="entry name" value="PsdUridine_synth_RsuA/RluA"/>
</dbReference>
<dbReference type="SUPFAM" id="SSF55120">
    <property type="entry name" value="Pseudouridine synthase"/>
    <property type="match status" value="1"/>
</dbReference>
<dbReference type="Pfam" id="PF00849">
    <property type="entry name" value="PseudoU_synth_2"/>
    <property type="match status" value="1"/>
</dbReference>
<dbReference type="RefSeq" id="WP_088475997.1">
    <property type="nucleotide sequence ID" value="NZ_NIXP01000034.1"/>
</dbReference>
<accession>A0A246L0I4</accession>
<dbReference type="GO" id="GO:0003723">
    <property type="term" value="F:RNA binding"/>
    <property type="evidence" value="ECO:0007669"/>
    <property type="project" value="InterPro"/>
</dbReference>
<dbReference type="PANTHER" id="PTHR21600">
    <property type="entry name" value="MITOCHONDRIAL RNA PSEUDOURIDINE SYNTHASE"/>
    <property type="match status" value="1"/>
</dbReference>
<gene>
    <name evidence="2" type="ORF">CEE55_07005</name>
</gene>